<feature type="non-terminal residue" evidence="2">
    <location>
        <position position="1"/>
    </location>
</feature>
<dbReference type="GeneID" id="63770820"/>
<name>A0A1Y2EHC1_9PEZI</name>
<keyword evidence="3" id="KW-1185">Reference proteome</keyword>
<dbReference type="Pfam" id="PF10282">
    <property type="entry name" value="Lactonase"/>
    <property type="match status" value="1"/>
</dbReference>
<dbReference type="InterPro" id="IPR050282">
    <property type="entry name" value="Cycloisomerase_2"/>
</dbReference>
<dbReference type="SUPFAM" id="SSF51004">
    <property type="entry name" value="C-terminal (heme d1) domain of cytochrome cd1-nitrite reductase"/>
    <property type="match status" value="1"/>
</dbReference>
<dbReference type="PANTHER" id="PTHR30344">
    <property type="entry name" value="6-PHOSPHOGLUCONOLACTONASE-RELATED"/>
    <property type="match status" value="1"/>
</dbReference>
<dbReference type="InterPro" id="IPR011048">
    <property type="entry name" value="Haem_d1_sf"/>
</dbReference>
<protein>
    <submittedName>
        <fullName evidence="2">Lactonase, 7-bladed beta-propeller-domain-containing protein</fullName>
    </submittedName>
</protein>
<gene>
    <name evidence="2" type="ORF">BCR38DRAFT_305349</name>
</gene>
<dbReference type="Proteomes" id="UP000193689">
    <property type="component" value="Unassembled WGS sequence"/>
</dbReference>
<dbReference type="InParanoid" id="A0A1Y2EHC1"/>
<organism evidence="2 3">
    <name type="scientific">Pseudomassariella vexata</name>
    <dbReference type="NCBI Taxonomy" id="1141098"/>
    <lineage>
        <taxon>Eukaryota</taxon>
        <taxon>Fungi</taxon>
        <taxon>Dikarya</taxon>
        <taxon>Ascomycota</taxon>
        <taxon>Pezizomycotina</taxon>
        <taxon>Sordariomycetes</taxon>
        <taxon>Xylariomycetidae</taxon>
        <taxon>Amphisphaeriales</taxon>
        <taxon>Pseudomassariaceae</taxon>
        <taxon>Pseudomassariella</taxon>
    </lineage>
</organism>
<sequence length="391" mass="40865">LLALGFSPRVFGATLLASHFTGRIYTLSLDTTGSGNGSLSIISSATGCGAMPTWLTLDSASGTLYCFDEEWTGSGFAATYTVGANGSLKQTGQAPTTGSSVHGWPYGGTDGQGYLATVEYDPSTLTTYKLPLFRNTTRLAQQKFTMSAPGPNPDRQNAPHPHSVIPDPTGNFLLVPDLGADLIRIFAIDAASGNLNACPPAQAGAGDGPRHGAFWAPKEGDTKGLKLYTVNELSNSVSAWEVSYTPDSDAGSKPDCLSLTKTQTLSTYEDKTPPANSKAAEVQVSGNYVYAANRNDQTFGPQEDSLVTYKIDPETGAIEWLEAVNAHGWYPRSFAINKEGTYVAVGGQTSSNVAVLARDPATGKIGGLVASVDVATKGTDGGEDGLSSVVW</sequence>
<dbReference type="GO" id="GO:0017057">
    <property type="term" value="F:6-phosphogluconolactonase activity"/>
    <property type="evidence" value="ECO:0007669"/>
    <property type="project" value="TreeGrafter"/>
</dbReference>
<dbReference type="EMBL" id="MCFJ01000001">
    <property type="protein sequence ID" value="ORY70960.1"/>
    <property type="molecule type" value="Genomic_DNA"/>
</dbReference>
<dbReference type="InterPro" id="IPR019405">
    <property type="entry name" value="Lactonase_7-beta_prop"/>
</dbReference>
<evidence type="ECO:0000313" key="2">
    <source>
        <dbReference type="EMBL" id="ORY70960.1"/>
    </source>
</evidence>
<dbReference type="PANTHER" id="PTHR30344:SF1">
    <property type="entry name" value="6-PHOSPHOGLUCONOLACTONASE"/>
    <property type="match status" value="1"/>
</dbReference>
<comment type="similarity">
    <text evidence="1">Belongs to the cycloisomerase 2 family.</text>
</comment>
<comment type="caution">
    <text evidence="2">The sequence shown here is derived from an EMBL/GenBank/DDBJ whole genome shotgun (WGS) entry which is preliminary data.</text>
</comment>
<reference evidence="2 3" key="1">
    <citation type="submission" date="2016-07" db="EMBL/GenBank/DDBJ databases">
        <title>Pervasive Adenine N6-methylation of Active Genes in Fungi.</title>
        <authorList>
            <consortium name="DOE Joint Genome Institute"/>
            <person name="Mondo S.J."/>
            <person name="Dannebaum R.O."/>
            <person name="Kuo R.C."/>
            <person name="Labutti K."/>
            <person name="Haridas S."/>
            <person name="Kuo A."/>
            <person name="Salamov A."/>
            <person name="Ahrendt S.R."/>
            <person name="Lipzen A."/>
            <person name="Sullivan W."/>
            <person name="Andreopoulos W.B."/>
            <person name="Clum A."/>
            <person name="Lindquist E."/>
            <person name="Daum C."/>
            <person name="Ramamoorthy G.K."/>
            <person name="Gryganskyi A."/>
            <person name="Culley D."/>
            <person name="Magnuson J.K."/>
            <person name="James T.Y."/>
            <person name="O'Malley M.A."/>
            <person name="Stajich J.E."/>
            <person name="Spatafora J.W."/>
            <person name="Visel A."/>
            <person name="Grigoriev I.V."/>
        </authorList>
    </citation>
    <scope>NUCLEOTIDE SEQUENCE [LARGE SCALE GENOMIC DNA]</scope>
    <source>
        <strain evidence="2 3">CBS 129021</strain>
    </source>
</reference>
<evidence type="ECO:0000256" key="1">
    <source>
        <dbReference type="ARBA" id="ARBA00005564"/>
    </source>
</evidence>
<proteinExistence type="inferred from homology"/>
<dbReference type="STRING" id="1141098.A0A1Y2EHC1"/>
<dbReference type="OrthoDB" id="9972196at2759"/>
<evidence type="ECO:0000313" key="3">
    <source>
        <dbReference type="Proteomes" id="UP000193689"/>
    </source>
</evidence>
<accession>A0A1Y2EHC1</accession>
<dbReference type="Gene3D" id="2.130.10.10">
    <property type="entry name" value="YVTN repeat-like/Quinoprotein amine dehydrogenase"/>
    <property type="match status" value="1"/>
</dbReference>
<dbReference type="RefSeq" id="XP_040720552.1">
    <property type="nucleotide sequence ID" value="XM_040854608.1"/>
</dbReference>
<dbReference type="InterPro" id="IPR015943">
    <property type="entry name" value="WD40/YVTN_repeat-like_dom_sf"/>
</dbReference>
<dbReference type="AlphaFoldDB" id="A0A1Y2EHC1"/>
<feature type="non-terminal residue" evidence="2">
    <location>
        <position position="391"/>
    </location>
</feature>